<dbReference type="SUPFAM" id="SSF55785">
    <property type="entry name" value="PYP-like sensor domain (PAS domain)"/>
    <property type="match status" value="1"/>
</dbReference>
<dbReference type="Pfam" id="PF13426">
    <property type="entry name" value="PAS_9"/>
    <property type="match status" value="1"/>
</dbReference>
<dbReference type="NCBIfam" id="TIGR00229">
    <property type="entry name" value="sensory_box"/>
    <property type="match status" value="1"/>
</dbReference>
<feature type="domain" description="PAS" evidence="5">
    <location>
        <begin position="59"/>
        <end position="102"/>
    </location>
</feature>
<evidence type="ECO:0000256" key="2">
    <source>
        <dbReference type="ARBA" id="ARBA00023125"/>
    </source>
</evidence>
<keyword evidence="1" id="KW-0805">Transcription regulation</keyword>
<protein>
    <submittedName>
        <fullName evidence="6">PAS domain S-box-containing protein</fullName>
    </submittedName>
</protein>
<sequence length="216" mass="24467">MMPPRTVQYRKNTLCSRLNTNIIYDGFMSIPPAIDYENIFLRSPVGMCVSQNRIIQACNEALAKMFGYAREDLIGKSLLVLYPTPDEFERTGQRITPIMNAKGSYSDERIMKRANQEMFWCHVIGRSLVPNDPHAAGIWTFEDLSAKRPVTAELTPREREIAALLVEGKTSKLIARQIGLSPRTVEMHRAKLMRKFSAATSSELVHRLVGVTSNEH</sequence>
<evidence type="ECO:0000256" key="3">
    <source>
        <dbReference type="ARBA" id="ARBA00023163"/>
    </source>
</evidence>
<dbReference type="SMART" id="SM00421">
    <property type="entry name" value="HTH_LUXR"/>
    <property type="match status" value="1"/>
</dbReference>
<dbReference type="PROSITE" id="PS50043">
    <property type="entry name" value="HTH_LUXR_2"/>
    <property type="match status" value="1"/>
</dbReference>
<dbReference type="PANTHER" id="PTHR44688:SF16">
    <property type="entry name" value="DNA-BINDING TRANSCRIPTIONAL ACTIVATOR DEVR_DOSR"/>
    <property type="match status" value="1"/>
</dbReference>
<reference evidence="6 7" key="1">
    <citation type="submission" date="2019-03" db="EMBL/GenBank/DDBJ databases">
        <title>Genomic Encyclopedia of Type Strains, Phase IV (KMG-IV): sequencing the most valuable type-strain genomes for metagenomic binning, comparative biology and taxonomic classification.</title>
        <authorList>
            <person name="Goeker M."/>
        </authorList>
    </citation>
    <scope>NUCLEOTIDE SEQUENCE [LARGE SCALE GENOMIC DNA]</scope>
    <source>
        <strain evidence="6 7">DSM 7445</strain>
    </source>
</reference>
<name>A0A4R3I354_PAULE</name>
<organism evidence="6 7">
    <name type="scientific">Paucimonas lemoignei</name>
    <name type="common">Pseudomonas lemoignei</name>
    <dbReference type="NCBI Taxonomy" id="29443"/>
    <lineage>
        <taxon>Bacteria</taxon>
        <taxon>Pseudomonadati</taxon>
        <taxon>Pseudomonadota</taxon>
        <taxon>Betaproteobacteria</taxon>
        <taxon>Burkholderiales</taxon>
        <taxon>Burkholderiaceae</taxon>
        <taxon>Paucimonas</taxon>
    </lineage>
</organism>
<dbReference type="InterPro" id="IPR036388">
    <property type="entry name" value="WH-like_DNA-bd_sf"/>
</dbReference>
<evidence type="ECO:0000313" key="6">
    <source>
        <dbReference type="EMBL" id="TCS39115.1"/>
    </source>
</evidence>
<keyword evidence="7" id="KW-1185">Reference proteome</keyword>
<dbReference type="EMBL" id="SLZQ01000001">
    <property type="protein sequence ID" value="TCS39115.1"/>
    <property type="molecule type" value="Genomic_DNA"/>
</dbReference>
<evidence type="ECO:0000313" key="7">
    <source>
        <dbReference type="Proteomes" id="UP000295382"/>
    </source>
</evidence>
<dbReference type="PROSITE" id="PS50112">
    <property type="entry name" value="PAS"/>
    <property type="match status" value="1"/>
</dbReference>
<dbReference type="CDD" id="cd06170">
    <property type="entry name" value="LuxR_C_like"/>
    <property type="match status" value="1"/>
</dbReference>
<dbReference type="InterPro" id="IPR016032">
    <property type="entry name" value="Sig_transdc_resp-reg_C-effctor"/>
</dbReference>
<dbReference type="Proteomes" id="UP000295382">
    <property type="component" value="Unassembled WGS sequence"/>
</dbReference>
<keyword evidence="3" id="KW-0804">Transcription</keyword>
<dbReference type="InterPro" id="IPR000792">
    <property type="entry name" value="Tscrpt_reg_LuxR_C"/>
</dbReference>
<dbReference type="InterPro" id="IPR000014">
    <property type="entry name" value="PAS"/>
</dbReference>
<evidence type="ECO:0000256" key="1">
    <source>
        <dbReference type="ARBA" id="ARBA00023015"/>
    </source>
</evidence>
<proteinExistence type="predicted"/>
<evidence type="ECO:0000259" key="5">
    <source>
        <dbReference type="PROSITE" id="PS50112"/>
    </source>
</evidence>
<dbReference type="GO" id="GO:0006355">
    <property type="term" value="P:regulation of DNA-templated transcription"/>
    <property type="evidence" value="ECO:0007669"/>
    <property type="project" value="InterPro"/>
</dbReference>
<evidence type="ECO:0000259" key="4">
    <source>
        <dbReference type="PROSITE" id="PS50043"/>
    </source>
</evidence>
<dbReference type="GO" id="GO:0003677">
    <property type="term" value="F:DNA binding"/>
    <property type="evidence" value="ECO:0007669"/>
    <property type="project" value="UniProtKB-KW"/>
</dbReference>
<dbReference type="Pfam" id="PF00196">
    <property type="entry name" value="GerE"/>
    <property type="match status" value="1"/>
</dbReference>
<dbReference type="Gene3D" id="1.10.10.10">
    <property type="entry name" value="Winged helix-like DNA-binding domain superfamily/Winged helix DNA-binding domain"/>
    <property type="match status" value="1"/>
</dbReference>
<feature type="domain" description="HTH luxR-type" evidence="4">
    <location>
        <begin position="147"/>
        <end position="212"/>
    </location>
</feature>
<dbReference type="InterPro" id="IPR035965">
    <property type="entry name" value="PAS-like_dom_sf"/>
</dbReference>
<gene>
    <name evidence="6" type="ORF">EDC30_10165</name>
</gene>
<dbReference type="PRINTS" id="PR00038">
    <property type="entry name" value="HTHLUXR"/>
</dbReference>
<accession>A0A4R3I354</accession>
<dbReference type="PANTHER" id="PTHR44688">
    <property type="entry name" value="DNA-BINDING TRANSCRIPTIONAL ACTIVATOR DEVR_DOSR"/>
    <property type="match status" value="1"/>
</dbReference>
<dbReference type="SMART" id="SM00091">
    <property type="entry name" value="PAS"/>
    <property type="match status" value="1"/>
</dbReference>
<comment type="caution">
    <text evidence="6">The sequence shown here is derived from an EMBL/GenBank/DDBJ whole genome shotgun (WGS) entry which is preliminary data.</text>
</comment>
<dbReference type="CDD" id="cd00130">
    <property type="entry name" value="PAS"/>
    <property type="match status" value="1"/>
</dbReference>
<dbReference type="Gene3D" id="3.30.450.20">
    <property type="entry name" value="PAS domain"/>
    <property type="match status" value="1"/>
</dbReference>
<keyword evidence="2" id="KW-0238">DNA-binding</keyword>
<dbReference type="AlphaFoldDB" id="A0A4R3I354"/>
<dbReference type="SUPFAM" id="SSF46894">
    <property type="entry name" value="C-terminal effector domain of the bipartite response regulators"/>
    <property type="match status" value="1"/>
</dbReference>